<dbReference type="SUPFAM" id="SSF50249">
    <property type="entry name" value="Nucleic acid-binding proteins"/>
    <property type="match status" value="1"/>
</dbReference>
<dbReference type="GO" id="GO:0003723">
    <property type="term" value="F:RNA binding"/>
    <property type="evidence" value="ECO:0007669"/>
    <property type="project" value="UniProtKB-UniRule"/>
</dbReference>
<evidence type="ECO:0000256" key="2">
    <source>
        <dbReference type="ARBA" id="ARBA00022741"/>
    </source>
</evidence>
<dbReference type="SMART" id="SM00382">
    <property type="entry name" value="AAA"/>
    <property type="match status" value="1"/>
</dbReference>
<evidence type="ECO:0000313" key="13">
    <source>
        <dbReference type="EMBL" id="GBC98394.1"/>
    </source>
</evidence>
<accession>A0A2H5XB56</accession>
<dbReference type="HAMAP" id="MF_01884">
    <property type="entry name" value="Rho"/>
    <property type="match status" value="1"/>
</dbReference>
<dbReference type="Gene3D" id="2.40.50.140">
    <property type="entry name" value="Nucleic acid-binding proteins"/>
    <property type="match status" value="1"/>
</dbReference>
<evidence type="ECO:0000256" key="3">
    <source>
        <dbReference type="ARBA" id="ARBA00022801"/>
    </source>
</evidence>
<evidence type="ECO:0000256" key="11">
    <source>
        <dbReference type="PROSITE-ProRule" id="PRU01203"/>
    </source>
</evidence>
<dbReference type="GO" id="GO:0016787">
    <property type="term" value="F:hydrolase activity"/>
    <property type="evidence" value="ECO:0007669"/>
    <property type="project" value="UniProtKB-KW"/>
</dbReference>
<dbReference type="Gene3D" id="3.40.50.300">
    <property type="entry name" value="P-loop containing nucleotide triphosphate hydrolases"/>
    <property type="match status" value="1"/>
</dbReference>
<dbReference type="GO" id="GO:0006353">
    <property type="term" value="P:DNA-templated transcription termination"/>
    <property type="evidence" value="ECO:0007669"/>
    <property type="project" value="UniProtKB-UniRule"/>
</dbReference>
<keyword evidence="6 9" id="KW-0694">RNA-binding</keyword>
<evidence type="ECO:0000256" key="1">
    <source>
        <dbReference type="ARBA" id="ARBA00022472"/>
    </source>
</evidence>
<gene>
    <name evidence="9 13" type="primary">rho</name>
    <name evidence="13" type="ORF">HRbin17_00906</name>
</gene>
<keyword evidence="3 9" id="KW-0378">Hydrolase</keyword>
<keyword evidence="7 9" id="KW-0805">Transcription regulation</keyword>
<dbReference type="InterPro" id="IPR027417">
    <property type="entry name" value="P-loop_NTPase"/>
</dbReference>
<evidence type="ECO:0000256" key="10">
    <source>
        <dbReference type="NCBIfam" id="TIGR00767"/>
    </source>
</evidence>
<dbReference type="InterPro" id="IPR000194">
    <property type="entry name" value="ATPase_F1/V1/A1_a/bsu_nucl-bd"/>
</dbReference>
<dbReference type="InterPro" id="IPR012340">
    <property type="entry name" value="NA-bd_OB-fold"/>
</dbReference>
<keyword evidence="2 9" id="KW-0547">Nucleotide-binding</keyword>
<keyword evidence="8 9" id="KW-0804">Transcription</keyword>
<dbReference type="EC" id="3.6.4.-" evidence="9 10"/>
<comment type="caution">
    <text evidence="13">The sequence shown here is derived from an EMBL/GenBank/DDBJ whole genome shotgun (WGS) entry which is preliminary data.</text>
</comment>
<dbReference type="AlphaFoldDB" id="A0A2H5XB56"/>
<keyword evidence="5 9" id="KW-0067">ATP-binding</keyword>
<dbReference type="GO" id="GO:0005524">
    <property type="term" value="F:ATP binding"/>
    <property type="evidence" value="ECO:0007669"/>
    <property type="project" value="UniProtKB-UniRule"/>
</dbReference>
<dbReference type="InterPro" id="IPR011112">
    <property type="entry name" value="Rho-like_N"/>
</dbReference>
<dbReference type="InterPro" id="IPR004665">
    <property type="entry name" value="Term_rho"/>
</dbReference>
<evidence type="ECO:0000256" key="6">
    <source>
        <dbReference type="ARBA" id="ARBA00022884"/>
    </source>
</evidence>
<protein>
    <recommendedName>
        <fullName evidence="9 10">Transcription termination factor Rho</fullName>
        <ecNumber evidence="9 10">3.6.4.-</ecNumber>
    </recommendedName>
    <alternativeName>
        <fullName evidence="9">ATP-dependent helicase Rho</fullName>
    </alternativeName>
</protein>
<dbReference type="Pfam" id="PF00006">
    <property type="entry name" value="ATP-synt_ab"/>
    <property type="match status" value="1"/>
</dbReference>
<keyword evidence="1 9" id="KW-0806">Transcription termination</keyword>
<dbReference type="NCBIfam" id="NF006886">
    <property type="entry name" value="PRK09376.1"/>
    <property type="match status" value="1"/>
</dbReference>
<dbReference type="Pfam" id="PF07498">
    <property type="entry name" value="Rho_N"/>
    <property type="match status" value="1"/>
</dbReference>
<dbReference type="GO" id="GO:0008186">
    <property type="term" value="F:ATP-dependent activity, acting on RNA"/>
    <property type="evidence" value="ECO:0007669"/>
    <property type="project" value="UniProtKB-UniRule"/>
</dbReference>
<dbReference type="Proteomes" id="UP000236173">
    <property type="component" value="Unassembled WGS sequence"/>
</dbReference>
<feature type="binding site" evidence="9">
    <location>
        <begin position="193"/>
        <end position="198"/>
    </location>
    <ligand>
        <name>ATP</name>
        <dbReference type="ChEBI" id="CHEBI:30616"/>
    </ligand>
</feature>
<dbReference type="PANTHER" id="PTHR46425">
    <property type="entry name" value="TRANSCRIPTION TERMINATION FACTOR RHO"/>
    <property type="match status" value="1"/>
</dbReference>
<dbReference type="Pfam" id="PF07497">
    <property type="entry name" value="Rho_RNA_bind"/>
    <property type="match status" value="1"/>
</dbReference>
<dbReference type="InterPro" id="IPR011113">
    <property type="entry name" value="Rho_RNA-bd"/>
</dbReference>
<proteinExistence type="inferred from homology"/>
<dbReference type="InterPro" id="IPR041703">
    <property type="entry name" value="Rho_factor_ATP-bd"/>
</dbReference>
<dbReference type="NCBIfam" id="TIGR00767">
    <property type="entry name" value="rho"/>
    <property type="match status" value="1"/>
</dbReference>
<evidence type="ECO:0000256" key="4">
    <source>
        <dbReference type="ARBA" id="ARBA00022806"/>
    </source>
</evidence>
<dbReference type="PANTHER" id="PTHR46425:SF1">
    <property type="entry name" value="TRANSCRIPTION TERMINATION FACTOR RHO"/>
    <property type="match status" value="1"/>
</dbReference>
<evidence type="ECO:0000256" key="9">
    <source>
        <dbReference type="HAMAP-Rule" id="MF_01884"/>
    </source>
</evidence>
<reference evidence="14" key="1">
    <citation type="submission" date="2017-09" db="EMBL/GenBank/DDBJ databases">
        <title>Metaegenomics of thermophilic ammonia-oxidizing enrichment culture.</title>
        <authorList>
            <person name="Kato S."/>
            <person name="Suzuki K."/>
        </authorList>
    </citation>
    <scope>NUCLEOTIDE SEQUENCE [LARGE SCALE GENOMIC DNA]</scope>
</reference>
<evidence type="ECO:0000313" key="14">
    <source>
        <dbReference type="Proteomes" id="UP000236173"/>
    </source>
</evidence>
<evidence type="ECO:0000256" key="5">
    <source>
        <dbReference type="ARBA" id="ARBA00022840"/>
    </source>
</evidence>
<feature type="domain" description="Rho RNA-BD" evidence="12">
    <location>
        <begin position="59"/>
        <end position="134"/>
    </location>
</feature>
<comment type="function">
    <text evidence="9">Facilitates transcription termination by a mechanism that involves Rho binding to the nascent RNA, activation of Rho's RNA-dependent ATPase activity, and release of the mRNA from the DNA template.</text>
</comment>
<keyword evidence="4 9" id="KW-0347">Helicase</keyword>
<comment type="caution">
    <text evidence="9">Lacks conserved residue(s) required for the propagation of feature annotation.</text>
</comment>
<sequence length="433" mass="49472">MTEQEIITAAEFDLAELESRTLQELQEIARSLEIPGAYKLKKQDLVRRILETFAARNGYALREGILEIVEDKELKGFLRVSGYAPSPEDVYVSATQIRRFGLRNGDVVMGYVRPPKEGERFYSLLRIIAVNGENPEKARTRSDFEKLTPVFPFERLRMERVGENSAENITARMVDLVAPIGKGQRGLIVSPPKAGKTTLLKTIARSIERNHPECSVIVLLIDERPEEVTDFQEAVNSEVAAATFDQPPEYQIQVARMVLEKAKRLVEMGKDVVILLDSLTRLTRQSNLVVEPSGRTLTGGLDPAALRFPKRFFGAARKLREGGSLTIIATALIDTGSRMDDHIYEEFKGTGNMEIHLDRRLQERRIFPAIDIQRSGTRREELLYTDQEREAIYRLRRALSQVDPLTATERLIDQLRKTRTNEEFFRIIMQQWR</sequence>
<dbReference type="InterPro" id="IPR036269">
    <property type="entry name" value="Rho_N_sf"/>
</dbReference>
<dbReference type="InterPro" id="IPR011129">
    <property type="entry name" value="CSD"/>
</dbReference>
<dbReference type="CDD" id="cd04459">
    <property type="entry name" value="Rho_CSD"/>
    <property type="match status" value="1"/>
</dbReference>
<dbReference type="EMBL" id="BEHT01000010">
    <property type="protein sequence ID" value="GBC98394.1"/>
    <property type="molecule type" value="Genomic_DNA"/>
</dbReference>
<evidence type="ECO:0000259" key="12">
    <source>
        <dbReference type="PROSITE" id="PS51856"/>
    </source>
</evidence>
<dbReference type="SUPFAM" id="SSF52540">
    <property type="entry name" value="P-loop containing nucleoside triphosphate hydrolases"/>
    <property type="match status" value="1"/>
</dbReference>
<feature type="binding site" evidence="9">
    <location>
        <position position="224"/>
    </location>
    <ligand>
        <name>ATP</name>
        <dbReference type="ChEBI" id="CHEBI:30616"/>
    </ligand>
</feature>
<dbReference type="GO" id="GO:0004386">
    <property type="term" value="F:helicase activity"/>
    <property type="evidence" value="ECO:0007669"/>
    <property type="project" value="UniProtKB-UniRule"/>
</dbReference>
<comment type="subunit">
    <text evidence="9">Homohexamer. The homohexamer assembles into an open ring structure.</text>
</comment>
<dbReference type="CDD" id="cd01128">
    <property type="entry name" value="rho_factor_C"/>
    <property type="match status" value="1"/>
</dbReference>
<dbReference type="InterPro" id="IPR003593">
    <property type="entry name" value="AAA+_ATPase"/>
</dbReference>
<evidence type="ECO:0000256" key="8">
    <source>
        <dbReference type="ARBA" id="ARBA00023163"/>
    </source>
</evidence>
<dbReference type="SMART" id="SM00959">
    <property type="entry name" value="Rho_N"/>
    <property type="match status" value="1"/>
</dbReference>
<evidence type="ECO:0000256" key="7">
    <source>
        <dbReference type="ARBA" id="ARBA00023015"/>
    </source>
</evidence>
<comment type="similarity">
    <text evidence="9 11">Belongs to the Rho family.</text>
</comment>
<dbReference type="SMART" id="SM00357">
    <property type="entry name" value="CSP"/>
    <property type="match status" value="1"/>
</dbReference>
<dbReference type="SUPFAM" id="SSF68912">
    <property type="entry name" value="Rho N-terminal domain-like"/>
    <property type="match status" value="1"/>
</dbReference>
<name>A0A2H5XB56_9BACT</name>
<feature type="binding site" evidence="9">
    <location>
        <begin position="181"/>
        <end position="186"/>
    </location>
    <ligand>
        <name>ATP</name>
        <dbReference type="ChEBI" id="CHEBI:30616"/>
    </ligand>
</feature>
<dbReference type="PROSITE" id="PS51856">
    <property type="entry name" value="RHO_RNA_BD"/>
    <property type="match status" value="1"/>
</dbReference>
<organism evidence="13 14">
    <name type="scientific">Candidatus Fervidibacter japonicus</name>
    <dbReference type="NCBI Taxonomy" id="2035412"/>
    <lineage>
        <taxon>Bacteria</taxon>
        <taxon>Candidatus Fervidibacterota</taxon>
        <taxon>Candidatus Fervidibacter</taxon>
    </lineage>
</organism>